<organism evidence="2 3">
    <name type="scientific">Microcystis panniformis FACHB-1757</name>
    <dbReference type="NCBI Taxonomy" id="1638788"/>
    <lineage>
        <taxon>Bacteria</taxon>
        <taxon>Bacillati</taxon>
        <taxon>Cyanobacteriota</taxon>
        <taxon>Cyanophyceae</taxon>
        <taxon>Oscillatoriophycideae</taxon>
        <taxon>Chroococcales</taxon>
        <taxon>Microcystaceae</taxon>
        <taxon>Microcystis</taxon>
    </lineage>
</organism>
<dbReference type="PATRIC" id="fig|1638788.3.peg.1432"/>
<evidence type="ECO:0000313" key="3">
    <source>
        <dbReference type="Proteomes" id="UP000068167"/>
    </source>
</evidence>
<dbReference type="Pfam" id="PF14065">
    <property type="entry name" value="Pvc16_N"/>
    <property type="match status" value="1"/>
</dbReference>
<keyword evidence="3" id="KW-1185">Reference proteome</keyword>
<gene>
    <name evidence="2" type="ORF">VL20_1428</name>
</gene>
<accession>A0A0K1RXH2</accession>
<dbReference type="RefSeq" id="WP_052275902.1">
    <property type="nucleotide sequence ID" value="NZ_CP011339.1"/>
</dbReference>
<dbReference type="KEGG" id="mpk:VL20_1428"/>
<feature type="domain" description="Pvc16 N-terminal" evidence="1">
    <location>
        <begin position="5"/>
        <end position="171"/>
    </location>
</feature>
<dbReference type="EMBL" id="CP011339">
    <property type="protein sequence ID" value="AKV66597.1"/>
    <property type="molecule type" value="Genomic_DNA"/>
</dbReference>
<evidence type="ECO:0000313" key="2">
    <source>
        <dbReference type="EMBL" id="AKV66597.1"/>
    </source>
</evidence>
<protein>
    <recommendedName>
        <fullName evidence="1">Pvc16 N-terminal domain-containing protein</fullName>
    </recommendedName>
</protein>
<evidence type="ECO:0000259" key="1">
    <source>
        <dbReference type="Pfam" id="PF14065"/>
    </source>
</evidence>
<sequence length="189" mass="21494">MIHDLDDTLKELLVQKVPLDPNAIDIKFEVPNKDDWNPKPNKPTINCFLYDIRENHELRSNERYLSRNGTTGTGTEKIAPTRIDLSYLITVWTTDVADEHRLLGSILQTLLSYPILPTEVLKGQIANQSLPLRAWVSQPERTPNAWDFWGALDGRMKAGISYMVTVAVEPFTAVEVRLVTEKVLKVEPK</sequence>
<dbReference type="AlphaFoldDB" id="A0A0K1RXH2"/>
<dbReference type="InterPro" id="IPR025351">
    <property type="entry name" value="Pvc16_N"/>
</dbReference>
<name>A0A0K1RXH2_9CHRO</name>
<proteinExistence type="predicted"/>
<dbReference type="Proteomes" id="UP000068167">
    <property type="component" value="Chromosome"/>
</dbReference>
<reference evidence="2 3" key="1">
    <citation type="journal article" date="2016" name="Stand. Genomic Sci.">
        <title>Complete genome sequence and genomic characterization of Microcystis panniformis FACHB 1757 by third-generation sequencing.</title>
        <authorList>
            <person name="Zhang J.Y."/>
            <person name="Guan R."/>
            <person name="Zhang H.J."/>
            <person name="Li H."/>
            <person name="Xiao P."/>
            <person name="Yu G.L."/>
            <person name="Du L."/>
            <person name="Cao D.M."/>
            <person name="Zhu B.C."/>
            <person name="Li R.H."/>
            <person name="Lu Z.H."/>
        </authorList>
    </citation>
    <scope>NUCLEOTIDE SEQUENCE [LARGE SCALE GENOMIC DNA]</scope>
    <source>
        <strain evidence="2 3">FACHB-1757</strain>
    </source>
</reference>